<accession>A0A2P2KT90</accession>
<feature type="region of interest" description="Disordered" evidence="1">
    <location>
        <begin position="241"/>
        <end position="270"/>
    </location>
</feature>
<name>A0A2P2KT90_RHIMU</name>
<evidence type="ECO:0000313" key="2">
    <source>
        <dbReference type="EMBL" id="MBX08914.1"/>
    </source>
</evidence>
<dbReference type="EMBL" id="GGEC01028430">
    <property type="protein sequence ID" value="MBX08914.1"/>
    <property type="molecule type" value="Transcribed_RNA"/>
</dbReference>
<proteinExistence type="predicted"/>
<sequence length="329" mass="38000">MVSIRRRKLVGDCYGRSPPLASLSSVPDGNATEDPEQDCKPVNVHHQLSVALNQRAEVKQEQEILVKPPAKKLKIDVQIHPESPLEVHAYLMQLKNENKLDLGPLQRSEEMPVKEWMQKCYPQIFGVFPQDPKLVSQCPDKARQSELLYCHYCLFLFEVRNIVFMDSRVSPEYVESLGNVIKILEKQGFDCRFMRSELVVVGYMMKQQKEVMVAEKHMIATRTINLEKRLRAATMKVKEAELDEQEKQTEGITPEMGKPPDEPNKLPGGQHKRELNMLPYPTLEQECIESVLDCHKKMLARKDEEWIRLDRVLEKISQMHRGKAVFPGK</sequence>
<dbReference type="AlphaFoldDB" id="A0A2P2KT90"/>
<protein>
    <submittedName>
        <fullName evidence="2">Uncharacterized protein LOC105644481 isoform X2</fullName>
    </submittedName>
</protein>
<organism evidence="2">
    <name type="scientific">Rhizophora mucronata</name>
    <name type="common">Asiatic mangrove</name>
    <dbReference type="NCBI Taxonomy" id="61149"/>
    <lineage>
        <taxon>Eukaryota</taxon>
        <taxon>Viridiplantae</taxon>
        <taxon>Streptophyta</taxon>
        <taxon>Embryophyta</taxon>
        <taxon>Tracheophyta</taxon>
        <taxon>Spermatophyta</taxon>
        <taxon>Magnoliopsida</taxon>
        <taxon>eudicotyledons</taxon>
        <taxon>Gunneridae</taxon>
        <taxon>Pentapetalae</taxon>
        <taxon>rosids</taxon>
        <taxon>fabids</taxon>
        <taxon>Malpighiales</taxon>
        <taxon>Rhizophoraceae</taxon>
        <taxon>Rhizophora</taxon>
    </lineage>
</organism>
<reference evidence="2" key="1">
    <citation type="submission" date="2018-02" db="EMBL/GenBank/DDBJ databases">
        <title>Rhizophora mucronata_Transcriptome.</title>
        <authorList>
            <person name="Meera S.P."/>
            <person name="Sreeshan A."/>
            <person name="Augustine A."/>
        </authorList>
    </citation>
    <scope>NUCLEOTIDE SEQUENCE</scope>
    <source>
        <tissue evidence="2">Leaf</tissue>
    </source>
</reference>
<evidence type="ECO:0000256" key="1">
    <source>
        <dbReference type="SAM" id="MobiDB-lite"/>
    </source>
</evidence>